<proteinExistence type="predicted"/>
<dbReference type="InterPro" id="IPR035985">
    <property type="entry name" value="Ubiquitin-activating_enz"/>
</dbReference>
<dbReference type="Gene3D" id="3.30.160.660">
    <property type="match status" value="1"/>
</dbReference>
<evidence type="ECO:0000313" key="4">
    <source>
        <dbReference type="Proteomes" id="UP000063699"/>
    </source>
</evidence>
<evidence type="ECO:0000256" key="1">
    <source>
        <dbReference type="SAM" id="MobiDB-lite"/>
    </source>
</evidence>
<dbReference type="Proteomes" id="UP000063699">
    <property type="component" value="Chromosome"/>
</dbReference>
<feature type="domain" description="YcaO" evidence="2">
    <location>
        <begin position="385"/>
        <end position="753"/>
    </location>
</feature>
<dbReference type="PROSITE" id="PS51664">
    <property type="entry name" value="YCAO"/>
    <property type="match status" value="1"/>
</dbReference>
<dbReference type="NCBIfam" id="TIGR00702">
    <property type="entry name" value="YcaO-type kinase domain"/>
    <property type="match status" value="1"/>
</dbReference>
<dbReference type="Gene3D" id="3.30.40.250">
    <property type="match status" value="1"/>
</dbReference>
<dbReference type="NCBIfam" id="TIGR03882">
    <property type="entry name" value="cyclo_dehyd_2"/>
    <property type="match status" value="1"/>
</dbReference>
<dbReference type="SUPFAM" id="SSF69572">
    <property type="entry name" value="Activating enzymes of the ubiquitin-like proteins"/>
    <property type="match status" value="1"/>
</dbReference>
<sequence length="753" mass="81753">MDGAGRTWPVGFKRHLRVEVVAGTGAYVFGEDGVTVLRGAGIDKVAALLREPRPVRDLLAARPGGLTPDEVGHLLARLAEADLLAHRRPATGAGPATVAYWEAAGIDPADAVAGIAGSRVRLHVVGDIDPAPVVGALDGIGTIRVVTDGPADLAVVLCDEYLNPVLADVDAANREDGTPWLPAKPVGTKIWLGPVFTPPGHGCWHCLAVRLRTHRVAEASAQRALGREGLAPYPRVATPTVAALAGHFVALEVSAWLAGHRHPGQRGVWTFDTLGRYAETHELRPRPQCPVCGDESLMRMQGRTPVKLSSRPTVDSGNGHRSRRSAETLASYRHLISPITGMVKEIRQDQRGPAMFNSFRSGANIAVSALSMDNLRAAVRFESGGKGVTAIDAEVGALCEAIERYSGTFAGDEERVAASFRSLGDEAIHPNRCQLYHERQYTGRETWNAEHAPFQFVCDPLDPDAVLDWSPVWSLTGQRFRLLPTGLLYYNTPSQTDAKYVFADSNGNAAGSSLEDAVLQGALEVVERDAVALWWYNRLSAPGVDLGAFGDDWMTGLRDVYADIGRDLWVLDITSDVGIPVMVAVSRCVDRTPEDITFGFGAHLDPRIAVRRALTELNQLMPPLMTKEDAYGCDDVDAVRWWQNAVLADHPFLAPAAGIRPRGPLDYPSLVAGDLLDEVNLVRARLERLGMEVLVLDQTRPDIGLPVVKVVVPGMRHFWARLGPGRLYDVPVWQGLRARPLGFDELNPHPMFL</sequence>
<dbReference type="STRING" id="860235.AOZ06_22460"/>
<dbReference type="PANTHER" id="PTHR37809:SF1">
    <property type="entry name" value="RIBOSOMAL PROTEIN S12 METHYLTHIOTRANSFERASE ACCESSORY FACTOR YCAO"/>
    <property type="match status" value="1"/>
</dbReference>
<dbReference type="RefSeq" id="WP_054296830.1">
    <property type="nucleotide sequence ID" value="NZ_CP012752.1"/>
</dbReference>
<protein>
    <recommendedName>
        <fullName evidence="2">YcaO domain-containing protein</fullName>
    </recommendedName>
</protein>
<dbReference type="OrthoDB" id="2379922at2"/>
<keyword evidence="4" id="KW-1185">Reference proteome</keyword>
<organism evidence="3 4">
    <name type="scientific">Kibdelosporangium phytohabitans</name>
    <dbReference type="NCBI Taxonomy" id="860235"/>
    <lineage>
        <taxon>Bacteria</taxon>
        <taxon>Bacillati</taxon>
        <taxon>Actinomycetota</taxon>
        <taxon>Actinomycetes</taxon>
        <taxon>Pseudonocardiales</taxon>
        <taxon>Pseudonocardiaceae</taxon>
        <taxon>Kibdelosporangium</taxon>
    </lineage>
</organism>
<dbReference type="PANTHER" id="PTHR37809">
    <property type="entry name" value="RIBOSOMAL PROTEIN S12 METHYLTHIOTRANSFERASE ACCESSORY FACTOR YCAO"/>
    <property type="match status" value="1"/>
</dbReference>
<name>A0A0N9IHW2_9PSEU</name>
<dbReference type="Pfam" id="PF02624">
    <property type="entry name" value="YcaO"/>
    <property type="match status" value="1"/>
</dbReference>
<dbReference type="Gene3D" id="3.30.1330.230">
    <property type="match status" value="1"/>
</dbReference>
<evidence type="ECO:0000313" key="3">
    <source>
        <dbReference type="EMBL" id="ALG14976.1"/>
    </source>
</evidence>
<gene>
    <name evidence="3" type="ORF">AOZ06_22460</name>
</gene>
<dbReference type="EMBL" id="CP012752">
    <property type="protein sequence ID" value="ALG14976.1"/>
    <property type="molecule type" value="Genomic_DNA"/>
</dbReference>
<reference evidence="3 4" key="1">
    <citation type="submission" date="2015-07" db="EMBL/GenBank/DDBJ databases">
        <title>Genome sequencing of Kibdelosporangium phytohabitans.</title>
        <authorList>
            <person name="Qin S."/>
            <person name="Xing K."/>
        </authorList>
    </citation>
    <scope>NUCLEOTIDE SEQUENCE [LARGE SCALE GENOMIC DNA]</scope>
    <source>
        <strain evidence="3 4">KLBMP1111</strain>
    </source>
</reference>
<evidence type="ECO:0000259" key="2">
    <source>
        <dbReference type="PROSITE" id="PS51664"/>
    </source>
</evidence>
<feature type="region of interest" description="Disordered" evidence="1">
    <location>
        <begin position="303"/>
        <end position="325"/>
    </location>
</feature>
<dbReference type="KEGG" id="kphy:AOZ06_22460"/>
<dbReference type="InterPro" id="IPR022291">
    <property type="entry name" value="Bacteriocin_synth_cyclodeHase"/>
</dbReference>
<dbReference type="InterPro" id="IPR027624">
    <property type="entry name" value="TOMM_cyclo_SagD"/>
</dbReference>
<dbReference type="AlphaFoldDB" id="A0A0N9IHW2"/>
<accession>A0A0N9IHW2</accession>
<dbReference type="Gene3D" id="3.90.930.60">
    <property type="match status" value="1"/>
</dbReference>
<dbReference type="NCBIfam" id="TIGR03604">
    <property type="entry name" value="TOMM_cyclo_SagD"/>
    <property type="match status" value="1"/>
</dbReference>
<dbReference type="InterPro" id="IPR003776">
    <property type="entry name" value="YcaO-like_dom"/>
</dbReference>
<dbReference type="GO" id="GO:0008641">
    <property type="term" value="F:ubiquitin-like modifier activating enzyme activity"/>
    <property type="evidence" value="ECO:0007669"/>
    <property type="project" value="InterPro"/>
</dbReference>
<dbReference type="Gene3D" id="3.40.50.720">
    <property type="entry name" value="NAD(P)-binding Rossmann-like Domain"/>
    <property type="match status" value="1"/>
</dbReference>